<gene>
    <name evidence="1" type="ORF">SDC9_116914</name>
</gene>
<name>A0A645BWR9_9ZZZZ</name>
<sequence>MDLQIPDAGLRAGWRQLRRISLVHGPFDESSGDHRAEAVHGKHPVHGQAERHPQIFFLRVQHQLVQGLLQLRNPLSGIGGDGVDGLALQKRPSHPLGDLLLHQLQPLRIHHIGLRDDHKAVLNAKQSQNAQMLHGLGHKSLIRSHHQHGKVNAAGARQHIFDKFLVARHVYDARLRPVPKIQMGEAQLDGDASLLLLLKAVGVDAGQGLDEQSLAVVHMACGANDDMLHRAVSDKACTIQANSSSRRVRASSR</sequence>
<accession>A0A645BWR9</accession>
<proteinExistence type="predicted"/>
<organism evidence="1">
    <name type="scientific">bioreactor metagenome</name>
    <dbReference type="NCBI Taxonomy" id="1076179"/>
    <lineage>
        <taxon>unclassified sequences</taxon>
        <taxon>metagenomes</taxon>
        <taxon>ecological metagenomes</taxon>
    </lineage>
</organism>
<comment type="caution">
    <text evidence="1">The sequence shown here is derived from an EMBL/GenBank/DDBJ whole genome shotgun (WGS) entry which is preliminary data.</text>
</comment>
<protein>
    <submittedName>
        <fullName evidence="1">Uncharacterized protein</fullName>
    </submittedName>
</protein>
<evidence type="ECO:0000313" key="1">
    <source>
        <dbReference type="EMBL" id="MPM69966.1"/>
    </source>
</evidence>
<dbReference type="EMBL" id="VSSQ01023188">
    <property type="protein sequence ID" value="MPM69966.1"/>
    <property type="molecule type" value="Genomic_DNA"/>
</dbReference>
<reference evidence="1" key="1">
    <citation type="submission" date="2019-08" db="EMBL/GenBank/DDBJ databases">
        <authorList>
            <person name="Kucharzyk K."/>
            <person name="Murdoch R.W."/>
            <person name="Higgins S."/>
            <person name="Loffler F."/>
        </authorList>
    </citation>
    <scope>NUCLEOTIDE SEQUENCE</scope>
</reference>
<dbReference type="AntiFam" id="ANF00072">
    <property type="entry name" value="Shadow ORF (opposite TypA)"/>
</dbReference>
<dbReference type="AlphaFoldDB" id="A0A645BWR9"/>